<dbReference type="Proteomes" id="UP000198618">
    <property type="component" value="Unassembled WGS sequence"/>
</dbReference>
<feature type="region of interest" description="Disordered" evidence="1">
    <location>
        <begin position="122"/>
        <end position="167"/>
    </location>
</feature>
<dbReference type="EMBL" id="FOHE01000003">
    <property type="protein sequence ID" value="SES93901.1"/>
    <property type="molecule type" value="Genomic_DNA"/>
</dbReference>
<feature type="domain" description="YtkA-like" evidence="3">
    <location>
        <begin position="34"/>
        <end position="116"/>
    </location>
</feature>
<keyword evidence="2" id="KW-0732">Signal</keyword>
<dbReference type="RefSeq" id="WP_090867682.1">
    <property type="nucleotide sequence ID" value="NZ_FOHE01000003.1"/>
</dbReference>
<keyword evidence="5" id="KW-1185">Reference proteome</keyword>
<evidence type="ECO:0000256" key="2">
    <source>
        <dbReference type="SAM" id="SignalP"/>
    </source>
</evidence>
<name>A0A1I0AI59_9BACI</name>
<evidence type="ECO:0000256" key="1">
    <source>
        <dbReference type="SAM" id="MobiDB-lite"/>
    </source>
</evidence>
<protein>
    <submittedName>
        <fullName evidence="4">YtkA-like</fullName>
    </submittedName>
</protein>
<feature type="domain" description="YtkA-like" evidence="3">
    <location>
        <begin position="166"/>
        <end position="247"/>
    </location>
</feature>
<feature type="compositionally biased region" description="Basic and acidic residues" evidence="1">
    <location>
        <begin position="149"/>
        <end position="167"/>
    </location>
</feature>
<feature type="signal peptide" evidence="2">
    <location>
        <begin position="1"/>
        <end position="28"/>
    </location>
</feature>
<dbReference type="AlphaFoldDB" id="A0A1I0AI59"/>
<dbReference type="Gene3D" id="2.60.40.3760">
    <property type="match status" value="1"/>
</dbReference>
<dbReference type="STRING" id="930131.SAMN05216389_103259"/>
<feature type="chain" id="PRO_5011623312" evidence="2">
    <location>
        <begin position="29"/>
        <end position="265"/>
    </location>
</feature>
<proteinExistence type="predicted"/>
<evidence type="ECO:0000313" key="4">
    <source>
        <dbReference type="EMBL" id="SES93901.1"/>
    </source>
</evidence>
<reference evidence="4 5" key="1">
    <citation type="submission" date="2016-10" db="EMBL/GenBank/DDBJ databases">
        <authorList>
            <person name="de Groot N.N."/>
        </authorList>
    </citation>
    <scope>NUCLEOTIDE SEQUENCE [LARGE SCALE GENOMIC DNA]</scope>
    <source>
        <strain evidence="4 5">IBRC-M 10780</strain>
    </source>
</reference>
<dbReference type="InterPro" id="IPR032693">
    <property type="entry name" value="YtkA-like_dom"/>
</dbReference>
<dbReference type="Pfam" id="PF13115">
    <property type="entry name" value="YtkA"/>
    <property type="match status" value="2"/>
</dbReference>
<gene>
    <name evidence="4" type="ORF">SAMN05216389_103259</name>
</gene>
<dbReference type="OrthoDB" id="2679563at2"/>
<organism evidence="4 5">
    <name type="scientific">Oceanobacillus limi</name>
    <dbReference type="NCBI Taxonomy" id="930131"/>
    <lineage>
        <taxon>Bacteria</taxon>
        <taxon>Bacillati</taxon>
        <taxon>Bacillota</taxon>
        <taxon>Bacilli</taxon>
        <taxon>Bacillales</taxon>
        <taxon>Bacillaceae</taxon>
        <taxon>Oceanobacillus</taxon>
    </lineage>
</organism>
<accession>A0A1I0AI59</accession>
<evidence type="ECO:0000313" key="5">
    <source>
        <dbReference type="Proteomes" id="UP000198618"/>
    </source>
</evidence>
<sequence>MNKTLIKLFLGTLLIITLAACTNNDSNADDQEEELATLDVELQVSEAIEVNEKLEMKAAVTYGDEPVPDAEEVEYEVWEEGQKDNSILIEATNHEDGSYTAETTFEKDGIFHVQVHVTAEGLHTMPKQEVTVGDGGNYPDAESGEDGENEHNHESDDNDDGDSHHHSEGFTMEFTELESVSINKQFPLEVNLTMDGEVLSAADVNFEIWSEENSDQHEWVSAEETKPGNYTTTYQFSEKGIYNIQIHVENEDGLHEHEQYEITVE</sequence>
<dbReference type="PROSITE" id="PS51257">
    <property type="entry name" value="PROKAR_LIPOPROTEIN"/>
    <property type="match status" value="1"/>
</dbReference>
<evidence type="ECO:0000259" key="3">
    <source>
        <dbReference type="Pfam" id="PF13115"/>
    </source>
</evidence>